<dbReference type="Pfam" id="PF17168">
    <property type="entry name" value="DUF5127"/>
    <property type="match status" value="1"/>
</dbReference>
<dbReference type="SUPFAM" id="SSF48208">
    <property type="entry name" value="Six-hairpin glycosidases"/>
    <property type="match status" value="1"/>
</dbReference>
<evidence type="ECO:0000259" key="4">
    <source>
        <dbReference type="Pfam" id="PF16334"/>
    </source>
</evidence>
<dbReference type="PROSITE" id="PS51257">
    <property type="entry name" value="PROKAR_LIPOPROTEIN"/>
    <property type="match status" value="1"/>
</dbReference>
<dbReference type="InterPro" id="IPR008979">
    <property type="entry name" value="Galactose-bd-like_sf"/>
</dbReference>
<keyword evidence="1" id="KW-0378">Hydrolase</keyword>
<dbReference type="Proteomes" id="UP000184240">
    <property type="component" value="Unassembled WGS sequence"/>
</dbReference>
<feature type="domain" description="Glutaminase A N-terminal" evidence="6">
    <location>
        <begin position="264"/>
        <end position="483"/>
    </location>
</feature>
<reference evidence="9" key="1">
    <citation type="submission" date="2016-11" db="EMBL/GenBank/DDBJ databases">
        <authorList>
            <person name="Varghese N."/>
            <person name="Submissions S."/>
        </authorList>
    </citation>
    <scope>NUCLEOTIDE SEQUENCE [LARGE SCALE GENOMIC DNA]</scope>
    <source>
        <strain evidence="9">DSM 19859</strain>
    </source>
</reference>
<dbReference type="SUPFAM" id="SSF49785">
    <property type="entry name" value="Galactose-binding domain-like"/>
    <property type="match status" value="1"/>
</dbReference>
<feature type="domain" description="Glutaminase A central" evidence="5">
    <location>
        <begin position="489"/>
        <end position="825"/>
    </location>
</feature>
<evidence type="ECO:0000259" key="6">
    <source>
        <dbReference type="Pfam" id="PF17168"/>
    </source>
</evidence>
<dbReference type="InterPro" id="IPR008928">
    <property type="entry name" value="6-hairpin_glycosidase_sf"/>
</dbReference>
<dbReference type="InterPro" id="IPR012341">
    <property type="entry name" value="6hp_glycosidase-like_sf"/>
</dbReference>
<evidence type="ECO:0000313" key="9">
    <source>
        <dbReference type="Proteomes" id="UP000184240"/>
    </source>
</evidence>
<dbReference type="Pfam" id="PF16334">
    <property type="entry name" value="DUF4964"/>
    <property type="match status" value="1"/>
</dbReference>
<dbReference type="InterPro" id="IPR032514">
    <property type="entry name" value="GtaA_central"/>
</dbReference>
<dbReference type="RefSeq" id="WP_233430595.1">
    <property type="nucleotide sequence ID" value="NZ_FQXT01000001.1"/>
</dbReference>
<name>A0A1M5U3Z8_9FLAO</name>
<dbReference type="AlphaFoldDB" id="A0A1M5U3Z8"/>
<keyword evidence="10" id="KW-1185">Reference proteome</keyword>
<reference evidence="7 10" key="3">
    <citation type="submission" date="2018-07" db="EMBL/GenBank/DDBJ databases">
        <title>Leeuwenhoekiella genomics.</title>
        <authorList>
            <person name="Tahon G."/>
            <person name="Willems A."/>
        </authorList>
    </citation>
    <scope>NUCLEOTIDE SEQUENCE [LARGE SCALE GENOMIC DNA]</scope>
    <source>
        <strain evidence="7 10">LMG 24856</strain>
    </source>
</reference>
<dbReference type="InterPro" id="IPR052743">
    <property type="entry name" value="Glutaminase_GtaA"/>
</dbReference>
<evidence type="ECO:0000256" key="2">
    <source>
        <dbReference type="ARBA" id="ARBA00023295"/>
    </source>
</evidence>
<proteinExistence type="predicted"/>
<dbReference type="PANTHER" id="PTHR31987">
    <property type="entry name" value="GLUTAMINASE A-RELATED"/>
    <property type="match status" value="1"/>
</dbReference>
<dbReference type="InterPro" id="IPR032515">
    <property type="entry name" value="DUF4964"/>
</dbReference>
<dbReference type="EMBL" id="QOVN01000007">
    <property type="protein sequence ID" value="RXG27508.1"/>
    <property type="molecule type" value="Genomic_DNA"/>
</dbReference>
<accession>A0A1M5U3Z8</accession>
<dbReference type="InterPro" id="IPR025300">
    <property type="entry name" value="BetaGal_jelly_roll_dom"/>
</dbReference>
<organism evidence="8 9">
    <name type="scientific">Leeuwenhoekiella palythoae</name>
    <dbReference type="NCBI Taxonomy" id="573501"/>
    <lineage>
        <taxon>Bacteria</taxon>
        <taxon>Pseudomonadati</taxon>
        <taxon>Bacteroidota</taxon>
        <taxon>Flavobacteriia</taxon>
        <taxon>Flavobacteriales</taxon>
        <taxon>Flavobacteriaceae</taxon>
        <taxon>Leeuwenhoekiella</taxon>
    </lineage>
</organism>
<keyword evidence="2" id="KW-0326">Glycosidase</keyword>
<evidence type="ECO:0000256" key="1">
    <source>
        <dbReference type="ARBA" id="ARBA00022801"/>
    </source>
</evidence>
<dbReference type="Proteomes" id="UP000290037">
    <property type="component" value="Unassembled WGS sequence"/>
</dbReference>
<evidence type="ECO:0000313" key="7">
    <source>
        <dbReference type="EMBL" id="RXG27508.1"/>
    </source>
</evidence>
<gene>
    <name evidence="7" type="ORF">DSM01_3027</name>
    <name evidence="8" type="ORF">SAMN04487999_0547</name>
</gene>
<evidence type="ECO:0000259" key="5">
    <source>
        <dbReference type="Pfam" id="PF16335"/>
    </source>
</evidence>
<dbReference type="Pfam" id="PF16335">
    <property type="entry name" value="GtaA_6_Hairpin"/>
    <property type="match status" value="1"/>
</dbReference>
<dbReference type="GO" id="GO:0005975">
    <property type="term" value="P:carbohydrate metabolic process"/>
    <property type="evidence" value="ECO:0007669"/>
    <property type="project" value="InterPro"/>
</dbReference>
<evidence type="ECO:0000313" key="8">
    <source>
        <dbReference type="EMBL" id="SHH57689.1"/>
    </source>
</evidence>
<dbReference type="Gene3D" id="2.60.120.260">
    <property type="entry name" value="Galactose-binding domain-like"/>
    <property type="match status" value="1"/>
</dbReference>
<sequence>MNRNSLLMLSLLCLFVFSCKEEKATAQNENDVNAASASLRAPAYPLITHDPYLSIWSMGDELNASPTKHWTERDHALTGVLQLDDKFYQFLGSESKVYETILPASDEETYSVSYSESKPDENWISTSYDASAWKTGEAPFSENESMAKTVWNTDDLYYRRSFDLETTDLESLYLKLSHDDNVKVWLNGVQIADINGWQNSYKYLPIPEQAMQTLKTEGNVLAIHIRNTAGGQFLDAGLVTEAKTQTNSIVKKAKQIDVAFRANQTEYVFDADGTQVNVTFTSPLLIEDLAIYSRPISYINVKVAGKEGQQAKVYLGASSAIAINQPVQEVEVSEYQNEGLSVLKAGSVAQPVLEKKGDDLRIDWGYLYVAAPAENVQQYVSPAAKGLEAFATGSVQDTDAETTGKNLILNTVADLGKIDAQGAEQVFMIGYDQLEAVNYFGTSLKPWWSKDGATMNAELGEAYANYNGVINKVKTFDQKLYDDALAAGGKKYADLCVAAYRQAIAAHILVEAPNGDILFLSKENNSNGSINTVDVTYPSAPLFLVYNPDLLKGMLNGIFYYSESGKWKKSFPAHDIGTYPIALGQTYGEDMPVEEAGNMLILTAAIAQVEGNAAYAKAHWETLTTWADYLMQSGFDPANQLSTDDFAGHLARNANLSVKAIMAIASYGKLAAMLGDTATAEKYTNAAKEMAGNWKNIAADGDHYTLAFESEGTWSQKYNLVWDEILGLNIFDEDVHKTEIAYYLTKQEDYGLPLDSRKTYTKSDWILWTATLADNEADFNALIDPVWEFANTTPDRVPLSDWHETTDAHKVGFKARSVVGGYFIKMLKDEQLSK</sequence>
<dbReference type="STRING" id="573501.SAMN04487999_0547"/>
<dbReference type="PANTHER" id="PTHR31987:SF1">
    <property type="entry name" value="GLUTAMINASE A"/>
    <property type="match status" value="1"/>
</dbReference>
<evidence type="ECO:0000259" key="3">
    <source>
        <dbReference type="Pfam" id="PF13364"/>
    </source>
</evidence>
<dbReference type="Gene3D" id="1.50.10.10">
    <property type="match status" value="1"/>
</dbReference>
<feature type="domain" description="DUF4964" evidence="4">
    <location>
        <begin position="19"/>
        <end position="102"/>
    </location>
</feature>
<dbReference type="InterPro" id="IPR033433">
    <property type="entry name" value="GtaA_N"/>
</dbReference>
<evidence type="ECO:0000313" key="10">
    <source>
        <dbReference type="Proteomes" id="UP000290037"/>
    </source>
</evidence>
<protein>
    <submittedName>
        <fullName evidence="8">Beta-galactosidase jelly roll domain-containing protein</fullName>
    </submittedName>
    <submittedName>
        <fullName evidence="7">Beta-galactosidase-like protein</fullName>
    </submittedName>
</protein>
<reference evidence="8" key="2">
    <citation type="submission" date="2016-11" db="EMBL/GenBank/DDBJ databases">
        <authorList>
            <person name="Jaros S."/>
            <person name="Januszkiewicz K."/>
            <person name="Wedrychowicz H."/>
        </authorList>
    </citation>
    <scope>NUCLEOTIDE SEQUENCE [LARGE SCALE GENOMIC DNA]</scope>
    <source>
        <strain evidence="8">DSM 19859</strain>
    </source>
</reference>
<dbReference type="Pfam" id="PF13364">
    <property type="entry name" value="BetaGal_ABD2"/>
    <property type="match status" value="1"/>
</dbReference>
<dbReference type="GO" id="GO:0004553">
    <property type="term" value="F:hydrolase activity, hydrolyzing O-glycosyl compounds"/>
    <property type="evidence" value="ECO:0007669"/>
    <property type="project" value="UniProtKB-ARBA"/>
</dbReference>
<feature type="domain" description="Beta-galactosidase jelly roll" evidence="3">
    <location>
        <begin position="122"/>
        <end position="228"/>
    </location>
</feature>
<dbReference type="EMBL" id="FQXT01000001">
    <property type="protein sequence ID" value="SHH57689.1"/>
    <property type="molecule type" value="Genomic_DNA"/>
</dbReference>